<dbReference type="AlphaFoldDB" id="A0AAW8D3P7"/>
<dbReference type="EMBL" id="JAUSRD010000012">
    <property type="protein sequence ID" value="MDP9895373.1"/>
    <property type="molecule type" value="Genomic_DNA"/>
</dbReference>
<accession>A0AAW8D3P7</accession>
<dbReference type="RefSeq" id="WP_307686084.1">
    <property type="nucleotide sequence ID" value="NZ_JAUSRD010000012.1"/>
</dbReference>
<evidence type="ECO:0000313" key="4">
    <source>
        <dbReference type="Proteomes" id="UP001242045"/>
    </source>
</evidence>
<comment type="caution">
    <text evidence="3">The sequence shown here is derived from an EMBL/GenBank/DDBJ whole genome shotgun (WGS) entry which is preliminary data.</text>
</comment>
<gene>
    <name evidence="3" type="ORF">J2W31_004498</name>
</gene>
<feature type="compositionally biased region" description="Low complexity" evidence="2">
    <location>
        <begin position="35"/>
        <end position="52"/>
    </location>
</feature>
<dbReference type="Proteomes" id="UP001242045">
    <property type="component" value="Unassembled WGS sequence"/>
</dbReference>
<evidence type="ECO:0008006" key="5">
    <source>
        <dbReference type="Google" id="ProtNLM"/>
    </source>
</evidence>
<keyword evidence="1" id="KW-0175">Coiled coil</keyword>
<reference evidence="3" key="1">
    <citation type="submission" date="2023-07" db="EMBL/GenBank/DDBJ databases">
        <title>Sorghum-associated microbial communities from plants grown in Nebraska, USA.</title>
        <authorList>
            <person name="Schachtman D."/>
        </authorList>
    </citation>
    <scope>NUCLEOTIDE SEQUENCE</scope>
    <source>
        <strain evidence="3">DS3754</strain>
    </source>
</reference>
<evidence type="ECO:0000256" key="2">
    <source>
        <dbReference type="SAM" id="MobiDB-lite"/>
    </source>
</evidence>
<protein>
    <recommendedName>
        <fullName evidence="5">EF-hand domain-containing protein</fullName>
    </recommendedName>
</protein>
<sequence>MDPIEQFLTDHQDADGNLSNADMAKLLTGGHEGDTAAGKPAETGAPAAGTEAKTTDVPEAGKPAATEDPAKSVILAKDGVHTIDYQKLVDAREEAKAAKAEADALKAQLAEVAKAPAAAPPAAAPPAAPPSASATDLAEVFGDYSDEAVKKGVNTLVANAMKGVHAELDAKLKPVEAAAQTAAFEAHLRTIYGKHPDAESIVVSTEYQKWLDAHPSFIRDRYEEIRTKGTADQVVELLDAYKAAQPAKAPPAPAAGVDARVEEALAKAKPRAPASLSDIPAGSAAHHDEAGAMAEMTPMDLMNKFAGKSPAEIETIVRRLV</sequence>
<evidence type="ECO:0000313" key="3">
    <source>
        <dbReference type="EMBL" id="MDP9895373.1"/>
    </source>
</evidence>
<name>A0AAW8D3P7_9BURK</name>
<evidence type="ECO:0000256" key="1">
    <source>
        <dbReference type="SAM" id="Coils"/>
    </source>
</evidence>
<feature type="region of interest" description="Disordered" evidence="2">
    <location>
        <begin position="1"/>
        <end position="70"/>
    </location>
</feature>
<organism evidence="3 4">
    <name type="scientific">Variovorax boronicumulans</name>
    <dbReference type="NCBI Taxonomy" id="436515"/>
    <lineage>
        <taxon>Bacteria</taxon>
        <taxon>Pseudomonadati</taxon>
        <taxon>Pseudomonadota</taxon>
        <taxon>Betaproteobacteria</taxon>
        <taxon>Burkholderiales</taxon>
        <taxon>Comamonadaceae</taxon>
        <taxon>Variovorax</taxon>
    </lineage>
</organism>
<feature type="coiled-coil region" evidence="1">
    <location>
        <begin position="88"/>
        <end position="115"/>
    </location>
</feature>
<proteinExistence type="predicted"/>